<dbReference type="AlphaFoldDB" id="A0A1B8ADY8"/>
<protein>
    <submittedName>
        <fullName evidence="1">Uncharacterized protein</fullName>
    </submittedName>
</protein>
<dbReference type="EMBL" id="LYXU01000004">
    <property type="protein sequence ID" value="OBS18683.1"/>
    <property type="molecule type" value="Genomic_DNA"/>
</dbReference>
<organism evidence="1 2">
    <name type="scientific">Fusarium poae</name>
    <dbReference type="NCBI Taxonomy" id="36050"/>
    <lineage>
        <taxon>Eukaryota</taxon>
        <taxon>Fungi</taxon>
        <taxon>Dikarya</taxon>
        <taxon>Ascomycota</taxon>
        <taxon>Pezizomycotina</taxon>
        <taxon>Sordariomycetes</taxon>
        <taxon>Hypocreomycetidae</taxon>
        <taxon>Hypocreales</taxon>
        <taxon>Nectriaceae</taxon>
        <taxon>Fusarium</taxon>
    </lineage>
</organism>
<reference evidence="1 2" key="1">
    <citation type="submission" date="2016-06" db="EMBL/GenBank/DDBJ databases">
        <title>Living apart together: crosstalk between the core and supernumerary genomes in a fungal plant pathogen.</title>
        <authorList>
            <person name="Vanheule A."/>
            <person name="Audenaert K."/>
            <person name="Warris S."/>
            <person name="Van De Geest H."/>
            <person name="Schijlen E."/>
            <person name="Hofte M."/>
            <person name="De Saeger S."/>
            <person name="Haesaert G."/>
            <person name="Waalwijk C."/>
            <person name="Van Der Lee T."/>
        </authorList>
    </citation>
    <scope>NUCLEOTIDE SEQUENCE [LARGE SCALE GENOMIC DNA]</scope>
    <source>
        <strain evidence="1 2">2516</strain>
    </source>
</reference>
<keyword evidence="2" id="KW-1185">Reference proteome</keyword>
<name>A0A1B8ADY8_FUSPO</name>
<sequence length="510" mass="58340">MGHSFTDLSPELFHQIFSYFCLHCCGGRRDYLIEDPVDLAENYCKDRKVLAALCLVNRRFRDFSQDILHHVFLIAPSRPGLVRQPSVETSLASFIRTIASKPHLATAIKAVIFFHTLEAPNVQLQDAQNAFQHVAEATGVQSSEVWDRRKNLAPYRDDFLQELILGKTHSRCTSQVIEWHANTLATELLFILIALLPDLPHLALDVSIHQTFDQIEALKALEVSHLSLKTMEINGAFYTVWLSSQIITRSPDLETLCLYHATSLPDIPSLKALHLRRFRMSVDQLKSMISSCTGQLRAFTYEASGIVAFHVDENSPFMIQACDAVEVLEKYNASLESLHLDLRIRTHMSRDTKIRPMPSLEGFTALQELFINTDAVYNTQSLELQLPDDVSLTRFLPPNIMSLHLVEPDLPSSFERLQQGLVGLADVKRRDPSRFSKLKQLTCDTKKMFEEHYIENVLFEVGIDLIYKEFPRPDWSYDRIPFSGLLDDYRQEFHIRHGMPLPSELSDDDL</sequence>
<dbReference type="OrthoDB" id="2520703at2759"/>
<dbReference type="Proteomes" id="UP000091967">
    <property type="component" value="Unassembled WGS sequence"/>
</dbReference>
<dbReference type="SUPFAM" id="SSF52047">
    <property type="entry name" value="RNI-like"/>
    <property type="match status" value="1"/>
</dbReference>
<comment type="caution">
    <text evidence="1">The sequence shown here is derived from an EMBL/GenBank/DDBJ whole genome shotgun (WGS) entry which is preliminary data.</text>
</comment>
<evidence type="ECO:0000313" key="1">
    <source>
        <dbReference type="EMBL" id="OBS18683.1"/>
    </source>
</evidence>
<dbReference type="STRING" id="36050.A0A1B8ADY8"/>
<accession>A0A1B8ADY8</accession>
<gene>
    <name evidence="1" type="ORF">FPOA_10410</name>
</gene>
<evidence type="ECO:0000313" key="2">
    <source>
        <dbReference type="Proteomes" id="UP000091967"/>
    </source>
</evidence>
<proteinExistence type="predicted"/>